<keyword evidence="1" id="KW-0175">Coiled coil</keyword>
<feature type="coiled-coil region" evidence="1">
    <location>
        <begin position="66"/>
        <end position="121"/>
    </location>
</feature>
<sequence length="279" mass="31761">MSLEYRFDHRGNVELQDAHKRSYCWVYFLLFILAQAGLGIWFYFNGYLTPVDAGDNAQVISLGSKLNGQEQQLKLKSDEIVRLESQFISARRSEKIQQTANDALREQLGAAETALAESRERLLLYEEILSPQSSERGLSVRHLTIQQLMIDEDGKKLAHDRFYQYHLILTNIRGGDDDSLATGQFDLKLTGRQDTKKVTLTLSDIMVKTGQEKEVQAASQFSLKYYQGLEGKIELPEDFVPEQVIVELKPASGSGGKRVKKQYDWDTFKPINQSSTNEE</sequence>
<organism evidence="3">
    <name type="scientific">uncultured Thiotrichaceae bacterium</name>
    <dbReference type="NCBI Taxonomy" id="298394"/>
    <lineage>
        <taxon>Bacteria</taxon>
        <taxon>Pseudomonadati</taxon>
        <taxon>Pseudomonadota</taxon>
        <taxon>Gammaproteobacteria</taxon>
        <taxon>Thiotrichales</taxon>
        <taxon>Thiotrichaceae</taxon>
        <taxon>environmental samples</taxon>
    </lineage>
</organism>
<reference evidence="3" key="1">
    <citation type="submission" date="2020-01" db="EMBL/GenBank/DDBJ databases">
        <authorList>
            <person name="Meier V. D."/>
            <person name="Meier V D."/>
        </authorList>
    </citation>
    <scope>NUCLEOTIDE SEQUENCE</scope>
    <source>
        <strain evidence="3">HLG_WM_MAG_08</strain>
    </source>
</reference>
<feature type="transmembrane region" description="Helical" evidence="2">
    <location>
        <begin position="24"/>
        <end position="44"/>
    </location>
</feature>
<evidence type="ECO:0000313" key="3">
    <source>
        <dbReference type="EMBL" id="CAA6807909.1"/>
    </source>
</evidence>
<gene>
    <name evidence="3" type="ORF">HELGO_WM33323</name>
</gene>
<dbReference type="InterPro" id="IPR046703">
    <property type="entry name" value="DUF6776"/>
</dbReference>
<dbReference type="EMBL" id="CACVAV010000121">
    <property type="protein sequence ID" value="CAA6807909.1"/>
    <property type="molecule type" value="Genomic_DNA"/>
</dbReference>
<keyword evidence="2" id="KW-0812">Transmembrane</keyword>
<accession>A0A6S6SKP5</accession>
<evidence type="ECO:0000256" key="2">
    <source>
        <dbReference type="SAM" id="Phobius"/>
    </source>
</evidence>
<dbReference type="AlphaFoldDB" id="A0A6S6SKP5"/>
<evidence type="ECO:0000256" key="1">
    <source>
        <dbReference type="SAM" id="Coils"/>
    </source>
</evidence>
<protein>
    <submittedName>
        <fullName evidence="3">Uncharacterized protein</fullName>
    </submittedName>
</protein>
<keyword evidence="2" id="KW-1133">Transmembrane helix</keyword>
<name>A0A6S6SKP5_9GAMM</name>
<dbReference type="Pfam" id="PF20567">
    <property type="entry name" value="DUF6776"/>
    <property type="match status" value="1"/>
</dbReference>
<keyword evidence="2" id="KW-0472">Membrane</keyword>
<proteinExistence type="predicted"/>